<dbReference type="EMBL" id="GGEC01023154">
    <property type="protein sequence ID" value="MBX03638.1"/>
    <property type="molecule type" value="Transcribed_RNA"/>
</dbReference>
<evidence type="ECO:0000313" key="2">
    <source>
        <dbReference type="EMBL" id="MBX03638.1"/>
    </source>
</evidence>
<keyword evidence="1" id="KW-0732">Signal</keyword>
<sequence length="105" mass="12442">MKIRILFVVLNSFIVQLNYTQQRRRNGNNTAKSRKERLTGPWTFTMTAKFRAKSTTSGKPMLNKQMSLEFTDCFSERFLEGIHKLFFPWLRRLQFKDKAGQAFTL</sequence>
<organism evidence="2">
    <name type="scientific">Rhizophora mucronata</name>
    <name type="common">Asiatic mangrove</name>
    <dbReference type="NCBI Taxonomy" id="61149"/>
    <lineage>
        <taxon>Eukaryota</taxon>
        <taxon>Viridiplantae</taxon>
        <taxon>Streptophyta</taxon>
        <taxon>Embryophyta</taxon>
        <taxon>Tracheophyta</taxon>
        <taxon>Spermatophyta</taxon>
        <taxon>Magnoliopsida</taxon>
        <taxon>eudicotyledons</taxon>
        <taxon>Gunneridae</taxon>
        <taxon>Pentapetalae</taxon>
        <taxon>rosids</taxon>
        <taxon>fabids</taxon>
        <taxon>Malpighiales</taxon>
        <taxon>Rhizophoraceae</taxon>
        <taxon>Rhizophora</taxon>
    </lineage>
</organism>
<protein>
    <recommendedName>
        <fullName evidence="3">Secreted protein</fullName>
    </recommendedName>
</protein>
<evidence type="ECO:0008006" key="3">
    <source>
        <dbReference type="Google" id="ProtNLM"/>
    </source>
</evidence>
<evidence type="ECO:0000256" key="1">
    <source>
        <dbReference type="SAM" id="SignalP"/>
    </source>
</evidence>
<proteinExistence type="predicted"/>
<dbReference type="AlphaFoldDB" id="A0A2P2KD32"/>
<feature type="signal peptide" evidence="1">
    <location>
        <begin position="1"/>
        <end position="20"/>
    </location>
</feature>
<feature type="chain" id="PRO_5015149163" description="Secreted protein" evidence="1">
    <location>
        <begin position="21"/>
        <end position="105"/>
    </location>
</feature>
<reference evidence="2" key="1">
    <citation type="submission" date="2018-02" db="EMBL/GenBank/DDBJ databases">
        <title>Rhizophora mucronata_Transcriptome.</title>
        <authorList>
            <person name="Meera S.P."/>
            <person name="Sreeshan A."/>
            <person name="Augustine A."/>
        </authorList>
    </citation>
    <scope>NUCLEOTIDE SEQUENCE</scope>
    <source>
        <tissue evidence="2">Leaf</tissue>
    </source>
</reference>
<accession>A0A2P2KD32</accession>
<name>A0A2P2KD32_RHIMU</name>